<dbReference type="RefSeq" id="WP_171089784.1">
    <property type="nucleotide sequence ID" value="NZ_CP053069.1"/>
</dbReference>
<protein>
    <recommendedName>
        <fullName evidence="2">Activator of Hsp90 ATPase homologue 1/2-like C-terminal domain-containing protein</fullName>
    </recommendedName>
</protein>
<dbReference type="InterPro" id="IPR013538">
    <property type="entry name" value="ASHA1/2-like_C"/>
</dbReference>
<dbReference type="Pfam" id="PF08327">
    <property type="entry name" value="AHSA1"/>
    <property type="match status" value="1"/>
</dbReference>
<dbReference type="KEGG" id="uru:DSM104443_00838"/>
<comment type="similarity">
    <text evidence="1">Belongs to the AHA1 family.</text>
</comment>
<feature type="domain" description="Activator of Hsp90 ATPase homologue 1/2-like C-terminal" evidence="2">
    <location>
        <begin position="18"/>
        <end position="142"/>
    </location>
</feature>
<proteinExistence type="inferred from homology"/>
<keyword evidence="4" id="KW-1185">Reference proteome</keyword>
<dbReference type="Proteomes" id="UP000501534">
    <property type="component" value="Chromosome"/>
</dbReference>
<dbReference type="CDD" id="cd07814">
    <property type="entry name" value="SRPBCC_CalC_Aha1-like"/>
    <property type="match status" value="1"/>
</dbReference>
<dbReference type="SUPFAM" id="SSF55961">
    <property type="entry name" value="Bet v1-like"/>
    <property type="match status" value="1"/>
</dbReference>
<dbReference type="AlphaFoldDB" id="A0A6M4GSI5"/>
<sequence length="270" mass="29526">MSTTKKPELTLDLQVDIDAPIEAAWKALTEAPGLANWFAPISEVSAPGAGATVKNGWSEEMMMSGTVDAWEAPKHVRWFDDSGWMGPGTALAVDYFLTTENGKTRVRLVQSAFGASEGWDDLFDGLETGWTYFLYNLRVYLEKHVGRTRRMISERLEATMPRQAFWKHLLSGAGLVAGGKGSVKAGDAVQLTLTEGVPVRAVAEVVVEGHGLGLRIPDLADALLFIELEGKSDKFHVGYWFSVYDDAKAKALDTPARHAFTRVHEAVKAS</sequence>
<evidence type="ECO:0000313" key="3">
    <source>
        <dbReference type="EMBL" id="QJR09788.1"/>
    </source>
</evidence>
<organism evidence="3 4">
    <name type="scientific">Usitatibacter rugosus</name>
    <dbReference type="NCBI Taxonomy" id="2732067"/>
    <lineage>
        <taxon>Bacteria</taxon>
        <taxon>Pseudomonadati</taxon>
        <taxon>Pseudomonadota</taxon>
        <taxon>Betaproteobacteria</taxon>
        <taxon>Nitrosomonadales</taxon>
        <taxon>Usitatibacteraceae</taxon>
        <taxon>Usitatibacter</taxon>
    </lineage>
</organism>
<evidence type="ECO:0000313" key="4">
    <source>
        <dbReference type="Proteomes" id="UP000501534"/>
    </source>
</evidence>
<name>A0A6M4GSI5_9PROT</name>
<evidence type="ECO:0000259" key="2">
    <source>
        <dbReference type="Pfam" id="PF08327"/>
    </source>
</evidence>
<accession>A0A6M4GSI5</accession>
<dbReference type="EMBL" id="CP053069">
    <property type="protein sequence ID" value="QJR09788.1"/>
    <property type="molecule type" value="Genomic_DNA"/>
</dbReference>
<gene>
    <name evidence="3" type="ORF">DSM104443_00838</name>
</gene>
<evidence type="ECO:0000256" key="1">
    <source>
        <dbReference type="ARBA" id="ARBA00006817"/>
    </source>
</evidence>
<dbReference type="Gene3D" id="3.30.530.20">
    <property type="match status" value="1"/>
</dbReference>
<dbReference type="InterPro" id="IPR023393">
    <property type="entry name" value="START-like_dom_sf"/>
</dbReference>
<reference evidence="3 4" key="1">
    <citation type="submission" date="2020-04" db="EMBL/GenBank/DDBJ databases">
        <title>Usitatibacter rugosus gen. nov., sp. nov. and Usitatibacter palustris sp. nov., novel members of Usitatibacteraceae fam. nov. within the order Nitrosomonadales isolated from soil.</title>
        <authorList>
            <person name="Huber K.J."/>
            <person name="Neumann-Schaal M."/>
            <person name="Geppert A."/>
            <person name="Luckner M."/>
            <person name="Wanner G."/>
            <person name="Overmann J."/>
        </authorList>
    </citation>
    <scope>NUCLEOTIDE SEQUENCE [LARGE SCALE GENOMIC DNA]</scope>
    <source>
        <strain evidence="3 4">0125_3</strain>
    </source>
</reference>